<reference evidence="2" key="1">
    <citation type="submission" date="2023-06" db="EMBL/GenBank/DDBJ databases">
        <authorList>
            <person name="Kurt Z."/>
        </authorList>
    </citation>
    <scope>NUCLEOTIDE SEQUENCE</scope>
</reference>
<keyword evidence="1" id="KW-0472">Membrane</keyword>
<keyword evidence="1" id="KW-1133">Transmembrane helix</keyword>
<sequence length="2018" mass="210130">MYILVNVLQLNQLTKEDWILNTSVWLGNIPININQTVNFKQQLPDQIIIVKGLYLYSKHAGNCNYNVLKMMHSSILENAIFHFDVDLLIPDFCKVVRVSFVSSFGGKLNNISLQGEIRLTSSKNGVQYLLSKFIGLLFDDQQITDCSSSLLFKINGSEATQIPNLVQVVDTNFENIDLQLITKPDISLVVTQIANCSSQIAIFTTQATKQNSELIKVYYQQQLNLFNWRIDVSQNYHVDFDTLGKITINEASAAHRAYYDDEFVYVFYKNGSTEKCANYDPILQKCVTSCSQKSYQRFCLQNCDSLISSTSDCFVSCPAELGYYYNIGVCAKCPNLSINGAFCDNQCPPELIQSGNGCVPRVKKSNVLYKETCSGICDPGQCGISCSEGYGTMEQLRICAKCDQLGQFWDRATGKCINSCQYYNNSFCESLGSIQCELFYVEIINKCTHTCPNLYKYLENSQNRCYDTCQLNKVPNVGQTLCVAKTACSPGFLNLAQTFCIADCAAESSGANAQNQCQSCGSINTLSVFKVSGCSCLPRATGSVTSCSCNTAAGFLGLGCTCSGKISSDGAACGASCPAAEVFLAGASQCSTCGSGLVPNVDQTACVAKTACAPGFLNLAQTFCISSCSTESAGSNSNNQCTSCVALDPLSSFAISVCSCVPGASGSVPNCACKQGFSKVGNACTCSKKISSDWATCTDNCPSSEVFLNGATTCTTCPGQVPNVGQTLCVAKTACSPGFLNLAQTFCIADCAAESSGANAQNQCQSCGSINTLSVFKVSGCSCLPRATGSVTSCSCNTAAGFLGPGCTCSGKISSDGAACGASCPAAEVFLAGASQCSTCGSGLVPNVDQTACVAKTACAPGFLNLAQTFCISSCSTESAGSNSNNQCTSCVALDPLSSFAISVCSCVPGASGSVPNCACKQGFSKVGNACTCSKKISSDWATCTDNCPSSEVFLNGATTCTTCPGQVPNVGQTLCVAKTACSPGFLNLAQTFCIADCAAESSGANAQNQCQSCGSINTLSVFKVSGCSCLPRATGSVTSCSCNTAAGFLGPGCTCSGKISSDGAACGASCPAAEVFLAGASQCSTCGSGLVPNVDQTACVAKTACAPGFLNLAQTSCISSCAAENAGSNPDNQCTLCSTLDPLSSFVTSVCSCVPGASGSVPNCACKQGFSTAGNACTCSKKISSDWATCTDKCPTSEVFLNSATTCTTCSSEVPNVDQTACVAKVACSPGFLNLAGTFCIADCAAESSGANAQNQCQSCESINALSVFKVSGCSCLPRATGSVTSCSCNTAAGFSGPGCTCSGKISSDGAACGASCPAAEVFLAGASQCSTCGSGLVPNVDQTACVAKTACAPGFLNLAQTFCISSCSTESAGSNSNNQCTSCVALDPLSSFAISVCSCVPGASGSVPNCACKQGFSKVGNACTCSKKISSDWATCTDNCPSSEVFLNGATTCTTCPGQVPNVGQTLCVAKTACSPGFLNLAQTFCIADCAAESSGANAQNQCQSCGSINTLSVFKVSGCSCLPRATGSATSCSCNTAAGFLGPGCTCSGKISSDGAACGASCPAAEVFLAGASQCSTCGSGLVPNVDQTACVAKTACAPGFLNQQQTFCVASCAPLVGSISFTCVQSCDPSEILTNFVCSKCQNNLVPNLQKTICVSKTGCSPNYLNVEQTFCISSCSSQNAVQNALNQCQTCSQVNVLATWVNSQCQCSEYSGVFPSCKCNEDFIKTAQNKCECTDLISISETCVKKCPLDQITVNSKCTTCPNSMANVQQSACVTDCTPFYISADQKYCVSTPVCDITKNYLPNLLNNKCVCKNFLSEYGGQCSECDITKNFSPNQVNNQCVCAKDFVQLTDFCYKCSGTGQIIVDQQCECRWNYKTVTINQQVTCEINAQKQNKVIGGVISGVICVVIVVILIVLSVKRQQKTKQRYQEQNVIARKIQGQPHLYKIVNPRDRKIALIGQSQKLEFKYNMTIIGQKSITKVPSNHCSNIQRDNIVHNDPSIDTIIKYKNSKLI</sequence>
<evidence type="ECO:0000313" key="2">
    <source>
        <dbReference type="EMBL" id="CAI9946517.1"/>
    </source>
</evidence>
<evidence type="ECO:0000313" key="3">
    <source>
        <dbReference type="EMBL" id="CAL6021796.1"/>
    </source>
</evidence>
<feature type="transmembrane region" description="Helical" evidence="1">
    <location>
        <begin position="1901"/>
        <end position="1923"/>
    </location>
</feature>
<name>A0AA86Q5H8_9EUKA</name>
<gene>
    <name evidence="3" type="ORF">HINF_LOCUS28343</name>
    <name evidence="2" type="ORF">HINF_LOCUS34162</name>
</gene>
<dbReference type="EMBL" id="CATOUU010000762">
    <property type="protein sequence ID" value="CAI9946517.1"/>
    <property type="molecule type" value="Genomic_DNA"/>
</dbReference>
<evidence type="ECO:0000313" key="4">
    <source>
        <dbReference type="Proteomes" id="UP001642409"/>
    </source>
</evidence>
<reference evidence="3 4" key="2">
    <citation type="submission" date="2024-07" db="EMBL/GenBank/DDBJ databases">
        <authorList>
            <person name="Akdeniz Z."/>
        </authorList>
    </citation>
    <scope>NUCLEOTIDE SEQUENCE [LARGE SCALE GENOMIC DNA]</scope>
</reference>
<organism evidence="2">
    <name type="scientific">Hexamita inflata</name>
    <dbReference type="NCBI Taxonomy" id="28002"/>
    <lineage>
        <taxon>Eukaryota</taxon>
        <taxon>Metamonada</taxon>
        <taxon>Diplomonadida</taxon>
        <taxon>Hexamitidae</taxon>
        <taxon>Hexamitinae</taxon>
        <taxon>Hexamita</taxon>
    </lineage>
</organism>
<comment type="caution">
    <text evidence="2">The sequence shown here is derived from an EMBL/GenBank/DDBJ whole genome shotgun (WGS) entry which is preliminary data.</text>
</comment>
<dbReference type="Proteomes" id="UP001642409">
    <property type="component" value="Unassembled WGS sequence"/>
</dbReference>
<proteinExistence type="predicted"/>
<keyword evidence="1" id="KW-0812">Transmembrane</keyword>
<protein>
    <submittedName>
        <fullName evidence="2">Uncharacterized protein</fullName>
    </submittedName>
</protein>
<accession>A0AA86Q5H8</accession>
<evidence type="ECO:0000256" key="1">
    <source>
        <dbReference type="SAM" id="Phobius"/>
    </source>
</evidence>
<keyword evidence="4" id="KW-1185">Reference proteome</keyword>
<dbReference type="EMBL" id="CAXDID020000089">
    <property type="protein sequence ID" value="CAL6021796.1"/>
    <property type="molecule type" value="Genomic_DNA"/>
</dbReference>